<dbReference type="InterPro" id="IPR036860">
    <property type="entry name" value="SH2_dom_sf"/>
</dbReference>
<dbReference type="Proteomes" id="UP000694559">
    <property type="component" value="Unplaced"/>
</dbReference>
<dbReference type="GO" id="GO:0006915">
    <property type="term" value="P:apoptotic process"/>
    <property type="evidence" value="ECO:0007669"/>
    <property type="project" value="Ensembl"/>
</dbReference>
<dbReference type="InterPro" id="IPR006020">
    <property type="entry name" value="PTB/PI_dom"/>
</dbReference>
<accession>A0A8C6YKG1</accession>
<dbReference type="GO" id="GO:0030971">
    <property type="term" value="F:receptor tyrosine kinase binding"/>
    <property type="evidence" value="ECO:0007669"/>
    <property type="project" value="Ensembl"/>
</dbReference>
<dbReference type="InterPro" id="IPR006019">
    <property type="entry name" value="PID_Shc-like"/>
</dbReference>
<feature type="region of interest" description="Disordered" evidence="3">
    <location>
        <begin position="54"/>
        <end position="74"/>
    </location>
</feature>
<dbReference type="Pfam" id="PF00640">
    <property type="entry name" value="PID"/>
    <property type="match status" value="1"/>
</dbReference>
<evidence type="ECO:0000259" key="5">
    <source>
        <dbReference type="PROSITE" id="PS50001"/>
    </source>
</evidence>
<dbReference type="GO" id="GO:0010468">
    <property type="term" value="P:regulation of gene expression"/>
    <property type="evidence" value="ECO:0007669"/>
    <property type="project" value="Ensembl"/>
</dbReference>
<dbReference type="GeneTree" id="ENSGT00950000182870"/>
<dbReference type="InterPro" id="IPR051235">
    <property type="entry name" value="CEP152/SHC-Transforming"/>
</dbReference>
<dbReference type="Ensembl" id="ENSNNAT00000031169.1">
    <property type="protein sequence ID" value="ENSNNAP00000029708.1"/>
    <property type="gene ID" value="ENSNNAG00000019047.1"/>
</dbReference>
<dbReference type="GO" id="GO:0035556">
    <property type="term" value="P:intracellular signal transduction"/>
    <property type="evidence" value="ECO:0007669"/>
    <property type="project" value="InterPro"/>
</dbReference>
<dbReference type="SMART" id="SM00252">
    <property type="entry name" value="SH2"/>
    <property type="match status" value="1"/>
</dbReference>
<reference evidence="6" key="2">
    <citation type="submission" date="2025-09" db="UniProtKB">
        <authorList>
            <consortium name="Ensembl"/>
        </authorList>
    </citation>
    <scope>IDENTIFICATION</scope>
</reference>
<evidence type="ECO:0000256" key="1">
    <source>
        <dbReference type="ARBA" id="ARBA00022999"/>
    </source>
</evidence>
<evidence type="ECO:0000313" key="6">
    <source>
        <dbReference type="Ensembl" id="ENSNNAP00000029708.1"/>
    </source>
</evidence>
<dbReference type="PANTHER" id="PTHR10337:SF12">
    <property type="entry name" value="SHC-TRANSFORMING PROTEIN 4"/>
    <property type="match status" value="1"/>
</dbReference>
<dbReference type="Gene3D" id="3.30.505.10">
    <property type="entry name" value="SH2 domain"/>
    <property type="match status" value="1"/>
</dbReference>
<gene>
    <name evidence="6" type="primary">SHC4</name>
</gene>
<dbReference type="PRINTS" id="PR00629">
    <property type="entry name" value="SHCPIDOMAIN"/>
</dbReference>
<dbReference type="PANTHER" id="PTHR10337">
    <property type="entry name" value="SHC TRANSFORMING PROTEIN"/>
    <property type="match status" value="1"/>
</dbReference>
<evidence type="ECO:0000256" key="3">
    <source>
        <dbReference type="SAM" id="MobiDB-lite"/>
    </source>
</evidence>
<dbReference type="GO" id="GO:0008284">
    <property type="term" value="P:positive regulation of cell population proliferation"/>
    <property type="evidence" value="ECO:0007669"/>
    <property type="project" value="Ensembl"/>
</dbReference>
<dbReference type="AlphaFoldDB" id="A0A8C6YKG1"/>
<feature type="compositionally biased region" description="Low complexity" evidence="3">
    <location>
        <begin position="54"/>
        <end position="65"/>
    </location>
</feature>
<dbReference type="OrthoDB" id="9938362at2759"/>
<dbReference type="FunFam" id="2.30.29.30:FF:000036">
    <property type="entry name" value="SHC-transforming protein 1 isoform 3"/>
    <property type="match status" value="1"/>
</dbReference>
<dbReference type="Pfam" id="PF00017">
    <property type="entry name" value="SH2"/>
    <property type="match status" value="1"/>
</dbReference>
<dbReference type="SUPFAM" id="SSF50729">
    <property type="entry name" value="PH domain-like"/>
    <property type="match status" value="1"/>
</dbReference>
<reference evidence="6" key="1">
    <citation type="submission" date="2025-08" db="UniProtKB">
        <authorList>
            <consortium name="Ensembl"/>
        </authorList>
    </citation>
    <scope>IDENTIFICATION</scope>
</reference>
<dbReference type="SUPFAM" id="SSF55550">
    <property type="entry name" value="SH2 domain"/>
    <property type="match status" value="1"/>
</dbReference>
<evidence type="ECO:0000313" key="7">
    <source>
        <dbReference type="Proteomes" id="UP000694559"/>
    </source>
</evidence>
<dbReference type="InterPro" id="IPR000980">
    <property type="entry name" value="SH2"/>
</dbReference>
<sequence length="604" mass="66493">MREPILYCLSAQVLDVGFLREPGMLHRTKYSRFRNESLTSLEEDTSNDLLCLKASSASPSTPSTTLTEDVPAGTSDSSISLCTLVPRMANIKLANPSTLPNLKNFCLRTKEVPRFKLTECVTVQSSPTVPEIGLSSSLSSAYSQGDPDKVFRSNPNTQENCVLLAVGDSAFLSKPSKHLGQKGESSLQTGISYAARYMGCIEVLQSMRSLDFGTRTQVTREAISRLCEAVPGIHGNTKKRKPPAKFLSPVLGKSNLQFSGMHIKLTISTTSLTLLKTDSHQIIANHHMQSISFASGGDPDTTDYVAYVAKDPVNQRACHILECPSGIAQELINTIGQAFELRFKQYLKTPLALIASKEREGVSLDGSTWNIQEKEDCGYYNEIPGKEPPVGGLSDVRLKIIPEERISRPIHTEQQQCGVSICVVSIIEHYIGKPTQAANQDAPLLKNSSKVDLFDDPRYINTQNLQAASGMASIPPSRTEFHKPKALETVEQKGSGDMAGLGCITDAKTALWNEECYHGKISRRQAENLLKNNGDFLVRERGQVKHLLLVDPEGKVRTKDHTFDSVDHLIRYHMENKLPIMSSGSELRLCQPVRKGLGQLHSKE</sequence>
<protein>
    <submittedName>
        <fullName evidence="6">SHC adaptor protein 4</fullName>
    </submittedName>
</protein>
<dbReference type="PRINTS" id="PR00401">
    <property type="entry name" value="SH2DOMAIN"/>
</dbReference>
<dbReference type="InterPro" id="IPR011993">
    <property type="entry name" value="PH-like_dom_sf"/>
</dbReference>
<organism evidence="6 7">
    <name type="scientific">Naja naja</name>
    <name type="common">Indian cobra</name>
    <dbReference type="NCBI Taxonomy" id="35670"/>
    <lineage>
        <taxon>Eukaryota</taxon>
        <taxon>Metazoa</taxon>
        <taxon>Chordata</taxon>
        <taxon>Craniata</taxon>
        <taxon>Vertebrata</taxon>
        <taxon>Euteleostomi</taxon>
        <taxon>Lepidosauria</taxon>
        <taxon>Squamata</taxon>
        <taxon>Bifurcata</taxon>
        <taxon>Unidentata</taxon>
        <taxon>Episquamata</taxon>
        <taxon>Toxicofera</taxon>
        <taxon>Serpentes</taxon>
        <taxon>Colubroidea</taxon>
        <taxon>Elapidae</taxon>
        <taxon>Elapinae</taxon>
        <taxon>Naja</taxon>
    </lineage>
</organism>
<dbReference type="Gene3D" id="2.30.29.30">
    <property type="entry name" value="Pleckstrin-homology domain (PH domain)/Phosphotyrosine-binding domain (PTB)"/>
    <property type="match status" value="1"/>
</dbReference>
<feature type="domain" description="PID" evidence="4">
    <location>
        <begin position="190"/>
        <end position="359"/>
    </location>
</feature>
<dbReference type="CDD" id="cd01209">
    <property type="entry name" value="PTB_Shc"/>
    <property type="match status" value="1"/>
</dbReference>
<dbReference type="SMART" id="SM00462">
    <property type="entry name" value="PTB"/>
    <property type="match status" value="1"/>
</dbReference>
<dbReference type="OMA" id="MNIDNQQ"/>
<keyword evidence="7" id="KW-1185">Reference proteome</keyword>
<dbReference type="GO" id="GO:0048863">
    <property type="term" value="P:stem cell differentiation"/>
    <property type="evidence" value="ECO:0007669"/>
    <property type="project" value="Ensembl"/>
</dbReference>
<feature type="domain" description="SH2" evidence="5">
    <location>
        <begin position="516"/>
        <end position="593"/>
    </location>
</feature>
<dbReference type="GO" id="GO:0019904">
    <property type="term" value="F:protein domain specific binding"/>
    <property type="evidence" value="ECO:0007669"/>
    <property type="project" value="Ensembl"/>
</dbReference>
<name>A0A8C6YKG1_NAJNA</name>
<evidence type="ECO:0000256" key="2">
    <source>
        <dbReference type="PROSITE-ProRule" id="PRU00191"/>
    </source>
</evidence>
<dbReference type="PROSITE" id="PS50001">
    <property type="entry name" value="SH2"/>
    <property type="match status" value="1"/>
</dbReference>
<keyword evidence="1 2" id="KW-0727">SH2 domain</keyword>
<dbReference type="PROSITE" id="PS01179">
    <property type="entry name" value="PID"/>
    <property type="match status" value="1"/>
</dbReference>
<dbReference type="GO" id="GO:0005886">
    <property type="term" value="C:plasma membrane"/>
    <property type="evidence" value="ECO:0007669"/>
    <property type="project" value="TreeGrafter"/>
</dbReference>
<evidence type="ECO:0000259" key="4">
    <source>
        <dbReference type="PROSITE" id="PS01179"/>
    </source>
</evidence>
<proteinExistence type="predicted"/>
<dbReference type="GO" id="GO:0007169">
    <property type="term" value="P:cell surface receptor protein tyrosine kinase signaling pathway"/>
    <property type="evidence" value="ECO:0007669"/>
    <property type="project" value="TreeGrafter"/>
</dbReference>